<protein>
    <submittedName>
        <fullName evidence="3">DUF3955 domain-containing protein</fullName>
    </submittedName>
</protein>
<dbReference type="InterPro" id="IPR025016">
    <property type="entry name" value="DUF3955"/>
</dbReference>
<proteinExistence type="predicted"/>
<feature type="transmembrane region" description="Helical" evidence="1">
    <location>
        <begin position="41"/>
        <end position="63"/>
    </location>
</feature>
<keyword evidence="1" id="KW-1133">Transmembrane helix</keyword>
<name>A0ABZ2XN56_9RHOB</name>
<feature type="domain" description="DUF3955" evidence="2">
    <location>
        <begin position="11"/>
        <end position="59"/>
    </location>
</feature>
<evidence type="ECO:0000313" key="4">
    <source>
        <dbReference type="Proteomes" id="UP001623232"/>
    </source>
</evidence>
<evidence type="ECO:0000256" key="1">
    <source>
        <dbReference type="SAM" id="Phobius"/>
    </source>
</evidence>
<accession>A0ABZ2XN56</accession>
<evidence type="ECO:0000313" key="3">
    <source>
        <dbReference type="EMBL" id="WZK87303.1"/>
    </source>
</evidence>
<sequence length="67" mass="7331">MTNSRLRIAGIIALVLAGLSWLAEKTFYGGIDPNGVLQESFFLPLTFILAALGVILMLVSLLVKRRK</sequence>
<evidence type="ECO:0000259" key="2">
    <source>
        <dbReference type="Pfam" id="PF13127"/>
    </source>
</evidence>
<dbReference type="RefSeq" id="WP_406644539.1">
    <property type="nucleotide sequence ID" value="NZ_CP123584.1"/>
</dbReference>
<gene>
    <name evidence="3" type="ORF">QEZ52_11750</name>
</gene>
<organism evidence="3 4">
    <name type="scientific">Aliisedimentitalea scapharcae</name>
    <dbReference type="NCBI Taxonomy" id="1524259"/>
    <lineage>
        <taxon>Bacteria</taxon>
        <taxon>Pseudomonadati</taxon>
        <taxon>Pseudomonadota</taxon>
        <taxon>Alphaproteobacteria</taxon>
        <taxon>Rhodobacterales</taxon>
        <taxon>Roseobacteraceae</taxon>
        <taxon>Aliisedimentitalea</taxon>
    </lineage>
</organism>
<dbReference type="EMBL" id="CP123584">
    <property type="protein sequence ID" value="WZK87303.1"/>
    <property type="molecule type" value="Genomic_DNA"/>
</dbReference>
<reference evidence="3 4" key="1">
    <citation type="submission" date="2023-04" db="EMBL/GenBank/DDBJ databases">
        <title>Complete genome sequence of Alisedimentitalea scapharcae.</title>
        <authorList>
            <person name="Rong J.-C."/>
            <person name="Yi M.-L."/>
            <person name="Zhao Q."/>
        </authorList>
    </citation>
    <scope>NUCLEOTIDE SEQUENCE [LARGE SCALE GENOMIC DNA]</scope>
    <source>
        <strain evidence="3 4">KCTC 42119</strain>
    </source>
</reference>
<keyword evidence="1" id="KW-0812">Transmembrane</keyword>
<keyword evidence="1" id="KW-0472">Membrane</keyword>
<dbReference type="Proteomes" id="UP001623232">
    <property type="component" value="Chromosome"/>
</dbReference>
<keyword evidence="4" id="KW-1185">Reference proteome</keyword>
<dbReference type="Pfam" id="PF13127">
    <property type="entry name" value="DUF3955"/>
    <property type="match status" value="1"/>
</dbReference>